<evidence type="ECO:0000256" key="6">
    <source>
        <dbReference type="SAM" id="Phobius"/>
    </source>
</evidence>
<dbReference type="Pfam" id="PF01943">
    <property type="entry name" value="Polysacc_synt"/>
    <property type="match status" value="1"/>
</dbReference>
<gene>
    <name evidence="7" type="ORF">DF182_14995</name>
</gene>
<dbReference type="CDD" id="cd12082">
    <property type="entry name" value="MATE_like"/>
    <property type="match status" value="1"/>
</dbReference>
<keyword evidence="3 6" id="KW-0812">Transmembrane</keyword>
<reference evidence="7 8" key="1">
    <citation type="submission" date="2018-05" db="EMBL/GenBank/DDBJ databases">
        <title>Chitinophaga sp. K3CV102501T nov., isolated from isolated from a monsoon evergreen broad-leaved forest soil.</title>
        <authorList>
            <person name="Lv Y."/>
        </authorList>
    </citation>
    <scope>NUCLEOTIDE SEQUENCE [LARGE SCALE GENOMIC DNA]</scope>
    <source>
        <strain evidence="7 8">GDMCC 1.1325</strain>
    </source>
</reference>
<dbReference type="RefSeq" id="WP_113616386.1">
    <property type="nucleotide sequence ID" value="NZ_QFFJ01000001.1"/>
</dbReference>
<evidence type="ECO:0000313" key="7">
    <source>
        <dbReference type="EMBL" id="RBL93800.1"/>
    </source>
</evidence>
<keyword evidence="4 6" id="KW-1133">Transmembrane helix</keyword>
<evidence type="ECO:0000256" key="5">
    <source>
        <dbReference type="ARBA" id="ARBA00023136"/>
    </source>
</evidence>
<proteinExistence type="predicted"/>
<evidence type="ECO:0000256" key="4">
    <source>
        <dbReference type="ARBA" id="ARBA00022989"/>
    </source>
</evidence>
<dbReference type="AlphaFoldDB" id="A0A365Y5M8"/>
<protein>
    <recommendedName>
        <fullName evidence="9">Polysaccharide biosynthesis protein</fullName>
    </recommendedName>
</protein>
<feature type="transmembrane region" description="Helical" evidence="6">
    <location>
        <begin position="151"/>
        <end position="171"/>
    </location>
</feature>
<evidence type="ECO:0000256" key="3">
    <source>
        <dbReference type="ARBA" id="ARBA00022692"/>
    </source>
</evidence>
<feature type="transmembrane region" description="Helical" evidence="6">
    <location>
        <begin position="396"/>
        <end position="415"/>
    </location>
</feature>
<feature type="transmembrane region" description="Helical" evidence="6">
    <location>
        <begin position="250"/>
        <end position="269"/>
    </location>
</feature>
<feature type="transmembrane region" description="Helical" evidence="6">
    <location>
        <begin position="183"/>
        <end position="201"/>
    </location>
</feature>
<feature type="transmembrane region" description="Helical" evidence="6">
    <location>
        <begin position="107"/>
        <end position="131"/>
    </location>
</feature>
<dbReference type="PANTHER" id="PTHR30250">
    <property type="entry name" value="PST FAMILY PREDICTED COLANIC ACID TRANSPORTER"/>
    <property type="match status" value="1"/>
</dbReference>
<dbReference type="InterPro" id="IPR050833">
    <property type="entry name" value="Poly_Biosynth_Transport"/>
</dbReference>
<evidence type="ECO:0000256" key="1">
    <source>
        <dbReference type="ARBA" id="ARBA00004651"/>
    </source>
</evidence>
<keyword evidence="5 6" id="KW-0472">Membrane</keyword>
<evidence type="ECO:0008006" key="9">
    <source>
        <dbReference type="Google" id="ProtNLM"/>
    </source>
</evidence>
<keyword evidence="2" id="KW-1003">Cell membrane</keyword>
<comment type="caution">
    <text evidence="7">The sequence shown here is derived from an EMBL/GenBank/DDBJ whole genome shotgun (WGS) entry which is preliminary data.</text>
</comment>
<keyword evidence="8" id="KW-1185">Reference proteome</keyword>
<feature type="transmembrane region" description="Helical" evidence="6">
    <location>
        <begin position="330"/>
        <end position="357"/>
    </location>
</feature>
<name>A0A365Y5M8_9BACT</name>
<evidence type="ECO:0000313" key="8">
    <source>
        <dbReference type="Proteomes" id="UP000253410"/>
    </source>
</evidence>
<feature type="transmembrane region" description="Helical" evidence="6">
    <location>
        <begin position="427"/>
        <end position="450"/>
    </location>
</feature>
<dbReference type="Proteomes" id="UP000253410">
    <property type="component" value="Unassembled WGS sequence"/>
</dbReference>
<dbReference type="PANTHER" id="PTHR30250:SF11">
    <property type="entry name" value="O-ANTIGEN TRANSPORTER-RELATED"/>
    <property type="match status" value="1"/>
</dbReference>
<feature type="transmembrane region" description="Helical" evidence="6">
    <location>
        <begin position="207"/>
        <end position="229"/>
    </location>
</feature>
<comment type="subcellular location">
    <subcellularLocation>
        <location evidence="1">Cell membrane</location>
        <topology evidence="1">Multi-pass membrane protein</topology>
    </subcellularLocation>
</comment>
<evidence type="ECO:0000256" key="2">
    <source>
        <dbReference type="ARBA" id="ARBA00022475"/>
    </source>
</evidence>
<feature type="transmembrane region" description="Helical" evidence="6">
    <location>
        <begin position="64"/>
        <end position="86"/>
    </location>
</feature>
<feature type="transmembrane region" description="Helical" evidence="6">
    <location>
        <begin position="289"/>
        <end position="309"/>
    </location>
</feature>
<dbReference type="EMBL" id="QFFJ01000001">
    <property type="protein sequence ID" value="RBL93800.1"/>
    <property type="molecule type" value="Genomic_DNA"/>
</dbReference>
<feature type="transmembrane region" description="Helical" evidence="6">
    <location>
        <begin position="36"/>
        <end position="58"/>
    </location>
</feature>
<dbReference type="OrthoDB" id="512217at2"/>
<accession>A0A365Y5M8</accession>
<feature type="transmembrane region" description="Helical" evidence="6">
    <location>
        <begin position="369"/>
        <end position="389"/>
    </location>
</feature>
<dbReference type="GO" id="GO:0005886">
    <property type="term" value="C:plasma membrane"/>
    <property type="evidence" value="ECO:0007669"/>
    <property type="project" value="UniProtKB-SubCell"/>
</dbReference>
<dbReference type="InterPro" id="IPR002797">
    <property type="entry name" value="Polysacc_synth"/>
</dbReference>
<sequence>MRFARLNIFRHNKVRIDEIDNEKRDKNLVLQLKSSVVFKFLSVGISLLLVPLLIGRLGTEQYGVWATLLSTAQWITLMDIGIGSGLRNKLTEALAKGDLTEANEYVSTAYITLLLIGAVLAALFVPFFFLVNWNSVFNTHSISSLDLSGCVFVFFYGILSYLILAIINQIINAVQRNSLTTMIPIIINVLFITSVYIYSLFHPLNLLFVTCAYTASQLIAIAIVSSLFFREYDYLKPLRKNFKKDKIRSIMGLGLKFFIIQITVVIIFSTDNFVITQLLGPSHVTTYGVVLLVFNNMAVFVNMLMAPLWSSYTEAYAKGDLGWIKGKIVFLNKLMIPYIIGVGVVVLLFNTIVNVWLGKAVVIPDYLPALMGVYAVISVWNNIYGFMLGGISKVRLGMITTVFIGCVNIPLSIFFARNLNLGLNGIILSNILCLSLSSVISPIQAYYFIFSTRKSDRWERILS</sequence>
<organism evidence="7 8">
    <name type="scientific">Chitinophaga flava</name>
    <dbReference type="NCBI Taxonomy" id="2259036"/>
    <lineage>
        <taxon>Bacteria</taxon>
        <taxon>Pseudomonadati</taxon>
        <taxon>Bacteroidota</taxon>
        <taxon>Chitinophagia</taxon>
        <taxon>Chitinophagales</taxon>
        <taxon>Chitinophagaceae</taxon>
        <taxon>Chitinophaga</taxon>
    </lineage>
</organism>